<comment type="caution">
    <text evidence="6">The sequence shown here is derived from an EMBL/GenBank/DDBJ whole genome shotgun (WGS) entry which is preliminary data.</text>
</comment>
<evidence type="ECO:0000313" key="7">
    <source>
        <dbReference type="Proteomes" id="UP000031057"/>
    </source>
</evidence>
<gene>
    <name evidence="6" type="ORF">LK12_21585</name>
</gene>
<comment type="subcellular location">
    <subcellularLocation>
        <location evidence="1">Membrane</location>
        <topology evidence="1">Multi-pass membrane protein</topology>
    </subcellularLocation>
</comment>
<feature type="transmembrane region" description="Helical" evidence="5">
    <location>
        <begin position="69"/>
        <end position="89"/>
    </location>
</feature>
<dbReference type="InterPro" id="IPR003752">
    <property type="entry name" value="DiS_bond_form_DsbB/BdbC"/>
</dbReference>
<dbReference type="GO" id="GO:0015035">
    <property type="term" value="F:protein-disulfide reductase activity"/>
    <property type="evidence" value="ECO:0007669"/>
    <property type="project" value="InterPro"/>
</dbReference>
<keyword evidence="4 5" id="KW-0472">Membrane</keyword>
<name>A0A0B1ZGR1_9SPHN</name>
<evidence type="ECO:0000256" key="1">
    <source>
        <dbReference type="ARBA" id="ARBA00004141"/>
    </source>
</evidence>
<dbReference type="InterPro" id="IPR023380">
    <property type="entry name" value="DsbB-like_sf"/>
</dbReference>
<reference evidence="6 7" key="1">
    <citation type="submission" date="2014-10" db="EMBL/GenBank/DDBJ databases">
        <title>Genome sequence of Novosphingobium malaysiense MUSC 273(T).</title>
        <authorList>
            <person name="Lee L.-H."/>
        </authorList>
    </citation>
    <scope>NUCLEOTIDE SEQUENCE [LARGE SCALE GENOMIC DNA]</scope>
    <source>
        <strain evidence="6 7">MUSC 273</strain>
    </source>
</reference>
<evidence type="ECO:0000256" key="3">
    <source>
        <dbReference type="ARBA" id="ARBA00022989"/>
    </source>
</evidence>
<dbReference type="Pfam" id="PF02600">
    <property type="entry name" value="DsbB"/>
    <property type="match status" value="1"/>
</dbReference>
<feature type="transmembrane region" description="Helical" evidence="5">
    <location>
        <begin position="46"/>
        <end position="62"/>
    </location>
</feature>
<feature type="transmembrane region" description="Helical" evidence="5">
    <location>
        <begin position="12"/>
        <end position="34"/>
    </location>
</feature>
<dbReference type="SUPFAM" id="SSF158442">
    <property type="entry name" value="DsbB-like"/>
    <property type="match status" value="1"/>
</dbReference>
<dbReference type="GO" id="GO:0016020">
    <property type="term" value="C:membrane"/>
    <property type="evidence" value="ECO:0007669"/>
    <property type="project" value="UniProtKB-SubCell"/>
</dbReference>
<dbReference type="RefSeq" id="WP_039288835.1">
    <property type="nucleotide sequence ID" value="NZ_JTDI01000007.1"/>
</dbReference>
<evidence type="ECO:0000313" key="6">
    <source>
        <dbReference type="EMBL" id="KHK89660.1"/>
    </source>
</evidence>
<dbReference type="OrthoDB" id="9808637at2"/>
<dbReference type="STRING" id="1348853.LK12_21585"/>
<keyword evidence="3 5" id="KW-1133">Transmembrane helix</keyword>
<feature type="transmembrane region" description="Helical" evidence="5">
    <location>
        <begin position="135"/>
        <end position="156"/>
    </location>
</feature>
<accession>A0A0B1ZGR1</accession>
<dbReference type="Gene3D" id="1.20.1550.10">
    <property type="entry name" value="DsbB-like"/>
    <property type="match status" value="1"/>
</dbReference>
<keyword evidence="2 5" id="KW-0812">Transmembrane</keyword>
<protein>
    <submittedName>
        <fullName evidence="6">Disulfide bond formation protein</fullName>
    </submittedName>
</protein>
<dbReference type="EMBL" id="JTDI01000007">
    <property type="protein sequence ID" value="KHK89660.1"/>
    <property type="molecule type" value="Genomic_DNA"/>
</dbReference>
<evidence type="ECO:0000256" key="4">
    <source>
        <dbReference type="ARBA" id="ARBA00023136"/>
    </source>
</evidence>
<dbReference type="Proteomes" id="UP000031057">
    <property type="component" value="Unassembled WGS sequence"/>
</dbReference>
<dbReference type="GO" id="GO:0006457">
    <property type="term" value="P:protein folding"/>
    <property type="evidence" value="ECO:0007669"/>
    <property type="project" value="InterPro"/>
</dbReference>
<proteinExistence type="predicted"/>
<evidence type="ECO:0000256" key="2">
    <source>
        <dbReference type="ARBA" id="ARBA00022692"/>
    </source>
</evidence>
<sequence length="166" mass="17749">MAVPVAVPIRAARWLALGIPAALLGGAYVSQYVFGLYPCEMCWWQRYPHMFALVFAALAFFWRPVRPLVAVAGLAILLSGLIGAFHAGVEYGWWQGLTACTASPFAAGSDPLDAIMNAPVVRCDEVQWSLFGISLAGWNFLFSTAGALAIFTLLAAGGNARRGVRA</sequence>
<dbReference type="PIRSF" id="PIRSF033913">
    <property type="entry name" value="S-S_format_DsbB"/>
    <property type="match status" value="1"/>
</dbReference>
<evidence type="ECO:0000256" key="5">
    <source>
        <dbReference type="SAM" id="Phobius"/>
    </source>
</evidence>
<keyword evidence="7" id="KW-1185">Reference proteome</keyword>
<organism evidence="6 7">
    <name type="scientific">Novosphingobium malaysiense</name>
    <dbReference type="NCBI Taxonomy" id="1348853"/>
    <lineage>
        <taxon>Bacteria</taxon>
        <taxon>Pseudomonadati</taxon>
        <taxon>Pseudomonadota</taxon>
        <taxon>Alphaproteobacteria</taxon>
        <taxon>Sphingomonadales</taxon>
        <taxon>Sphingomonadaceae</taxon>
        <taxon>Novosphingobium</taxon>
    </lineage>
</organism>
<dbReference type="InterPro" id="IPR024199">
    <property type="entry name" value="Uncharacterised_DsbB"/>
</dbReference>
<dbReference type="AlphaFoldDB" id="A0A0B1ZGR1"/>